<proteinExistence type="predicted"/>
<evidence type="ECO:0000313" key="11">
    <source>
        <dbReference type="Proteomes" id="UP000440732"/>
    </source>
</evidence>
<feature type="chain" id="PRO_5036163559" description="RxLR effector protein" evidence="1">
    <location>
        <begin position="26"/>
        <end position="76"/>
    </location>
</feature>
<feature type="signal peptide" evidence="1">
    <location>
        <begin position="1"/>
        <end position="25"/>
    </location>
</feature>
<evidence type="ECO:0000313" key="5">
    <source>
        <dbReference type="EMBL" id="KAE9181052.1"/>
    </source>
</evidence>
<keyword evidence="1" id="KW-0732">Signal</keyword>
<evidence type="ECO:0000256" key="1">
    <source>
        <dbReference type="SAM" id="SignalP"/>
    </source>
</evidence>
<dbReference type="EMBL" id="QXGD01002867">
    <property type="protein sequence ID" value="KAE9183198.1"/>
    <property type="molecule type" value="Genomic_DNA"/>
</dbReference>
<evidence type="ECO:0000313" key="9">
    <source>
        <dbReference type="Proteomes" id="UP000437068"/>
    </source>
</evidence>
<evidence type="ECO:0000313" key="7">
    <source>
        <dbReference type="EMBL" id="KAE9279503.1"/>
    </source>
</evidence>
<name>A0A6A3DXT8_9STRA</name>
<dbReference type="Proteomes" id="UP000476176">
    <property type="component" value="Unassembled WGS sequence"/>
</dbReference>
<evidence type="ECO:0000313" key="2">
    <source>
        <dbReference type="EMBL" id="KAE8923330.1"/>
    </source>
</evidence>
<dbReference type="Proteomes" id="UP000440367">
    <property type="component" value="Unassembled WGS sequence"/>
</dbReference>
<sequence>MLDKLFKANCLSFCGLLLIFAGARAGAPRTSPHVGNNSMVEIARQHEIVINSKFVLDPPPPHTNDVAISSRSLLRL</sequence>
<organism evidence="2 8">
    <name type="scientific">Phytophthora fragariae</name>
    <dbReference type="NCBI Taxonomy" id="53985"/>
    <lineage>
        <taxon>Eukaryota</taxon>
        <taxon>Sar</taxon>
        <taxon>Stramenopiles</taxon>
        <taxon>Oomycota</taxon>
        <taxon>Peronosporomycetes</taxon>
        <taxon>Peronosporales</taxon>
        <taxon>Peronosporaceae</taxon>
        <taxon>Phytophthora</taxon>
    </lineage>
</organism>
<evidence type="ECO:0000313" key="8">
    <source>
        <dbReference type="Proteomes" id="UP000429523"/>
    </source>
</evidence>
<comment type="caution">
    <text evidence="2">The sequence shown here is derived from an EMBL/GenBank/DDBJ whole genome shotgun (WGS) entry which is preliminary data.</text>
</comment>
<gene>
    <name evidence="7" type="ORF">PF001_g24685</name>
    <name evidence="6" type="ORF">PF002_g26775</name>
    <name evidence="5" type="ORF">PF004_g24668</name>
    <name evidence="4" type="ORF">PF006_g24724</name>
    <name evidence="3" type="ORF">PF007_g25789</name>
    <name evidence="2" type="ORF">PF009_g26419</name>
</gene>
<dbReference type="Proteomes" id="UP000441208">
    <property type="component" value="Unassembled WGS sequence"/>
</dbReference>
<evidence type="ECO:0008006" key="14">
    <source>
        <dbReference type="Google" id="ProtNLM"/>
    </source>
</evidence>
<dbReference type="EMBL" id="QXGE01002744">
    <property type="protein sequence ID" value="KAE9279503.1"/>
    <property type="molecule type" value="Genomic_DNA"/>
</dbReference>
<dbReference type="Proteomes" id="UP000437068">
    <property type="component" value="Unassembled WGS sequence"/>
</dbReference>
<evidence type="ECO:0000313" key="3">
    <source>
        <dbReference type="EMBL" id="KAE9073491.1"/>
    </source>
</evidence>
<protein>
    <recommendedName>
        <fullName evidence="14">RxLR effector protein</fullName>
    </recommendedName>
</protein>
<evidence type="ECO:0000313" key="13">
    <source>
        <dbReference type="Proteomes" id="UP000476176"/>
    </source>
</evidence>
<dbReference type="EMBL" id="QXFZ01002819">
    <property type="protein sequence ID" value="KAE9073491.1"/>
    <property type="molecule type" value="Genomic_DNA"/>
</dbReference>
<dbReference type="EMBL" id="QXGF01002808">
    <property type="protein sequence ID" value="KAE8923330.1"/>
    <property type="molecule type" value="Genomic_DNA"/>
</dbReference>
<accession>A0A6A3DXT8</accession>
<dbReference type="Proteomes" id="UP000429523">
    <property type="component" value="Unassembled WGS sequence"/>
</dbReference>
<evidence type="ECO:0000313" key="12">
    <source>
        <dbReference type="Proteomes" id="UP000441208"/>
    </source>
</evidence>
<dbReference type="AlphaFoldDB" id="A0A6A3DXT8"/>
<reference evidence="8 9" key="1">
    <citation type="submission" date="2018-08" db="EMBL/GenBank/DDBJ databases">
        <title>Genomic investigation of the strawberry pathogen Phytophthora fragariae indicates pathogenicity is determined by transcriptional variation in three key races.</title>
        <authorList>
            <person name="Adams T.M."/>
            <person name="Armitage A.D."/>
            <person name="Sobczyk M.K."/>
            <person name="Bates H.J."/>
            <person name="Dunwell J.M."/>
            <person name="Nellist C.F."/>
            <person name="Harrison R.J."/>
        </authorList>
    </citation>
    <scope>NUCLEOTIDE SEQUENCE [LARGE SCALE GENOMIC DNA]</scope>
    <source>
        <strain evidence="7 9">A4</strain>
        <strain evidence="6 10">BC-1</strain>
        <strain evidence="5 13">BC-23</strain>
        <strain evidence="4 11">NOV-5</strain>
        <strain evidence="3 12">NOV-71</strain>
        <strain evidence="2 8">NOV-9</strain>
    </source>
</reference>
<dbReference type="EMBL" id="QXGA01002773">
    <property type="protein sequence ID" value="KAE9092342.1"/>
    <property type="molecule type" value="Genomic_DNA"/>
</dbReference>
<dbReference type="EMBL" id="QXGC01002856">
    <property type="protein sequence ID" value="KAE9181052.1"/>
    <property type="molecule type" value="Genomic_DNA"/>
</dbReference>
<evidence type="ECO:0000313" key="4">
    <source>
        <dbReference type="EMBL" id="KAE9092342.1"/>
    </source>
</evidence>
<evidence type="ECO:0000313" key="10">
    <source>
        <dbReference type="Proteomes" id="UP000440367"/>
    </source>
</evidence>
<dbReference type="Proteomes" id="UP000440732">
    <property type="component" value="Unassembled WGS sequence"/>
</dbReference>
<evidence type="ECO:0000313" key="6">
    <source>
        <dbReference type="EMBL" id="KAE9183198.1"/>
    </source>
</evidence>